<keyword evidence="9" id="KW-1185">Reference proteome</keyword>
<dbReference type="EMBL" id="RJVK01000002">
    <property type="protein sequence ID" value="ROR40207.1"/>
    <property type="molecule type" value="Genomic_DNA"/>
</dbReference>
<dbReference type="Proteomes" id="UP000272781">
    <property type="component" value="Unassembled WGS sequence"/>
</dbReference>
<dbReference type="Gene3D" id="1.10.150.130">
    <property type="match status" value="1"/>
</dbReference>
<keyword evidence="2" id="KW-0229">DNA integration</keyword>
<evidence type="ECO:0000259" key="5">
    <source>
        <dbReference type="PROSITE" id="PS51898"/>
    </source>
</evidence>
<dbReference type="Gene3D" id="1.10.443.10">
    <property type="entry name" value="Intergrase catalytic core"/>
    <property type="match status" value="1"/>
</dbReference>
<evidence type="ECO:0000256" key="4">
    <source>
        <dbReference type="ARBA" id="ARBA00023172"/>
    </source>
</evidence>
<keyword evidence="3" id="KW-0238">DNA-binding</keyword>
<dbReference type="InterPro" id="IPR002104">
    <property type="entry name" value="Integrase_catalytic"/>
</dbReference>
<dbReference type="Pfam" id="PF14659">
    <property type="entry name" value="Phage_int_SAM_3"/>
    <property type="match status" value="1"/>
</dbReference>
<evidence type="ECO:0000256" key="1">
    <source>
        <dbReference type="ARBA" id="ARBA00008857"/>
    </source>
</evidence>
<dbReference type="InterPro" id="IPR050090">
    <property type="entry name" value="Tyrosine_recombinase_XerCD"/>
</dbReference>
<protein>
    <submittedName>
        <fullName evidence="6 7">Integrase</fullName>
    </submittedName>
</protein>
<keyword evidence="4" id="KW-0233">DNA recombination</keyword>
<feature type="domain" description="Tyr recombinase" evidence="5">
    <location>
        <begin position="168"/>
        <end position="353"/>
    </location>
</feature>
<dbReference type="InterPro" id="IPR004107">
    <property type="entry name" value="Integrase_SAM-like_N"/>
</dbReference>
<dbReference type="GO" id="GO:0006310">
    <property type="term" value="P:DNA recombination"/>
    <property type="evidence" value="ECO:0007669"/>
    <property type="project" value="UniProtKB-KW"/>
</dbReference>
<accession>A0AAJ4RDB0</accession>
<dbReference type="InterPro" id="IPR011010">
    <property type="entry name" value="DNA_brk_join_enz"/>
</dbReference>
<dbReference type="GO" id="GO:0003677">
    <property type="term" value="F:DNA binding"/>
    <property type="evidence" value="ECO:0007669"/>
    <property type="project" value="UniProtKB-KW"/>
</dbReference>
<reference evidence="6" key="3">
    <citation type="submission" date="2019-06" db="EMBL/GenBank/DDBJ databases">
        <title>A comparative analysis of the Nautiliaceae.</title>
        <authorList>
            <person name="Grosche A."/>
            <person name="Smedile F."/>
            <person name="Vetriani C."/>
        </authorList>
    </citation>
    <scope>NUCLEOTIDE SEQUENCE</scope>
    <source>
        <strain evidence="6">TB6</strain>
    </source>
</reference>
<gene>
    <name evidence="6" type="ORF">C6V80_01140</name>
    <name evidence="7" type="ORF">EDC58_1195</name>
</gene>
<dbReference type="Pfam" id="PF00589">
    <property type="entry name" value="Phage_integrase"/>
    <property type="match status" value="1"/>
</dbReference>
<evidence type="ECO:0000313" key="6">
    <source>
        <dbReference type="EMBL" id="QCI27614.1"/>
    </source>
</evidence>
<dbReference type="EMBL" id="CP027432">
    <property type="protein sequence ID" value="QCI27614.1"/>
    <property type="molecule type" value="Genomic_DNA"/>
</dbReference>
<proteinExistence type="inferred from homology"/>
<reference evidence="9" key="1">
    <citation type="submission" date="2018-03" db="EMBL/GenBank/DDBJ databases">
        <title>A comparative analysis of the Nautiliaceae.</title>
        <authorList>
            <person name="Grosche A."/>
            <person name="Smedile F."/>
            <person name="Vetriani C."/>
        </authorList>
    </citation>
    <scope>NUCLEOTIDE SEQUENCE [LARGE SCALE GENOMIC DNA]</scope>
    <source>
        <strain evidence="9">TB6</strain>
    </source>
</reference>
<organism evidence="7 8">
    <name type="scientific">Caminibacter pacificus</name>
    <dbReference type="NCBI Taxonomy" id="1424653"/>
    <lineage>
        <taxon>Bacteria</taxon>
        <taxon>Pseudomonadati</taxon>
        <taxon>Campylobacterota</taxon>
        <taxon>Epsilonproteobacteria</taxon>
        <taxon>Nautiliales</taxon>
        <taxon>Nautiliaceae</taxon>
        <taxon>Caminibacter</taxon>
    </lineage>
</organism>
<evidence type="ECO:0000256" key="3">
    <source>
        <dbReference type="ARBA" id="ARBA00023125"/>
    </source>
</evidence>
<evidence type="ECO:0000256" key="2">
    <source>
        <dbReference type="ARBA" id="ARBA00022908"/>
    </source>
</evidence>
<dbReference type="RefSeq" id="WP_123352589.1">
    <property type="nucleotide sequence ID" value="NZ_CP027432.2"/>
</dbReference>
<dbReference type="InterPro" id="IPR013762">
    <property type="entry name" value="Integrase-like_cat_sf"/>
</dbReference>
<evidence type="ECO:0000313" key="8">
    <source>
        <dbReference type="Proteomes" id="UP000272781"/>
    </source>
</evidence>
<dbReference type="PANTHER" id="PTHR30349">
    <property type="entry name" value="PHAGE INTEGRASE-RELATED"/>
    <property type="match status" value="1"/>
</dbReference>
<dbReference type="AlphaFoldDB" id="A0AAJ4RDB0"/>
<dbReference type="SUPFAM" id="SSF56349">
    <property type="entry name" value="DNA breaking-rejoining enzymes"/>
    <property type="match status" value="1"/>
</dbReference>
<dbReference type="GO" id="GO:0015074">
    <property type="term" value="P:DNA integration"/>
    <property type="evidence" value="ECO:0007669"/>
    <property type="project" value="UniProtKB-KW"/>
</dbReference>
<sequence>MIENPKVSLFNRKGKLYIQYYINGRCVQKSLKRDYTKENIKLAKKYVIPEIERKILLGEIQDNRVKPKEFEYYATIYLRQKENLKSYYEYENIVVNQLFPLFKHKKVNEITKGEIKEWVDKRLNEITSKRLRNILNILIAILDIAVEYEHIQINPAKNIKLPSHKKIRDMKPFNEEEVKLLINNAKGQFKCYLAIAFYTGMRPGEIIALTISDINLKEMYINVNKRIRKGEIDTPKTKNSLRKVPIFQNLKPYLEELIKKAKENKTFNLFTTKTGKRYYSSDKLHPHWYDLLQKCNIEKRVMYNTRHTFATLAIKRGVPIFNVSQILGHRNTQETLETYAKFINNEHLQLDRNLELFTDSSTDSVSKKA</sequence>
<comment type="similarity">
    <text evidence="1">Belongs to the 'phage' integrase family.</text>
</comment>
<reference evidence="7 8" key="2">
    <citation type="submission" date="2018-11" db="EMBL/GenBank/DDBJ databases">
        <title>Genomic Encyclopedia of Type Strains, Phase IV (KMG-IV): sequencing the most valuable type-strain genomes for metagenomic binning, comparative biology and taxonomic classification.</title>
        <authorList>
            <person name="Goeker M."/>
        </authorList>
    </citation>
    <scope>NUCLEOTIDE SEQUENCE [LARGE SCALE GENOMIC DNA]</scope>
    <source>
        <strain evidence="7 8">DSM 27783</strain>
    </source>
</reference>
<name>A0AAJ4RDB0_9BACT</name>
<dbReference type="InterPro" id="IPR010998">
    <property type="entry name" value="Integrase_recombinase_N"/>
</dbReference>
<dbReference type="CDD" id="cd01189">
    <property type="entry name" value="INT_ICEBs1_C_like"/>
    <property type="match status" value="1"/>
</dbReference>
<evidence type="ECO:0000313" key="9">
    <source>
        <dbReference type="Proteomes" id="UP000298805"/>
    </source>
</evidence>
<evidence type="ECO:0000313" key="7">
    <source>
        <dbReference type="EMBL" id="ROR40207.1"/>
    </source>
</evidence>
<dbReference type="PANTHER" id="PTHR30349:SF64">
    <property type="entry name" value="PROPHAGE INTEGRASE INTD-RELATED"/>
    <property type="match status" value="1"/>
</dbReference>
<dbReference type="PROSITE" id="PS51898">
    <property type="entry name" value="TYR_RECOMBINASE"/>
    <property type="match status" value="1"/>
</dbReference>
<dbReference type="Proteomes" id="UP000298805">
    <property type="component" value="Chromosome"/>
</dbReference>